<protein>
    <submittedName>
        <fullName evidence="4">Hsp20/alpha crystallin family protein</fullName>
    </submittedName>
</protein>
<dbReference type="InterPro" id="IPR002068">
    <property type="entry name" value="A-crystallin/Hsp20_dom"/>
</dbReference>
<name>A0A7Y6NMA8_9BURK</name>
<comment type="caution">
    <text evidence="4">The sequence shown here is derived from an EMBL/GenBank/DDBJ whole genome shotgun (WGS) entry which is preliminary data.</text>
</comment>
<dbReference type="EMBL" id="JABWMJ010000003">
    <property type="protein sequence ID" value="NUZ05818.1"/>
    <property type="molecule type" value="Genomic_DNA"/>
</dbReference>
<evidence type="ECO:0000259" key="3">
    <source>
        <dbReference type="PROSITE" id="PS01031"/>
    </source>
</evidence>
<dbReference type="RefSeq" id="WP_176068118.1">
    <property type="nucleotide sequence ID" value="NZ_JABWMJ010000003.1"/>
</dbReference>
<dbReference type="PANTHER" id="PTHR11527">
    <property type="entry name" value="HEAT-SHOCK PROTEIN 20 FAMILY MEMBER"/>
    <property type="match status" value="1"/>
</dbReference>
<evidence type="ECO:0000256" key="2">
    <source>
        <dbReference type="RuleBase" id="RU003616"/>
    </source>
</evidence>
<evidence type="ECO:0000256" key="1">
    <source>
        <dbReference type="PROSITE-ProRule" id="PRU00285"/>
    </source>
</evidence>
<sequence length="167" mass="18527">MTTLTRQLKEGAEQAFETLAEGWRELRARAGGALTRFRSNDDDALRGGGVEGIPRLGRWAFMAADVIERDDRIVVRLEAPGMRREDFQVEVRGQTLRIHGEKRVDHESTSGGYRLVQCAYGAFDREIRLPGDVEVERAAATYRDGVLRVELPKAPGGAASRFSVPVS</sequence>
<feature type="domain" description="SHSP" evidence="3">
    <location>
        <begin position="55"/>
        <end position="167"/>
    </location>
</feature>
<dbReference type="PROSITE" id="PS01031">
    <property type="entry name" value="SHSP"/>
    <property type="match status" value="1"/>
</dbReference>
<dbReference type="AlphaFoldDB" id="A0A7Y6NMA8"/>
<dbReference type="Pfam" id="PF00011">
    <property type="entry name" value="HSP20"/>
    <property type="match status" value="1"/>
</dbReference>
<gene>
    <name evidence="4" type="ORF">HQN59_08580</name>
</gene>
<proteinExistence type="inferred from homology"/>
<organism evidence="4 5">
    <name type="scientific">Piscinibacter koreensis</name>
    <dbReference type="NCBI Taxonomy" id="2742824"/>
    <lineage>
        <taxon>Bacteria</taxon>
        <taxon>Pseudomonadati</taxon>
        <taxon>Pseudomonadota</taxon>
        <taxon>Betaproteobacteria</taxon>
        <taxon>Burkholderiales</taxon>
        <taxon>Sphaerotilaceae</taxon>
        <taxon>Piscinibacter</taxon>
    </lineage>
</organism>
<dbReference type="Proteomes" id="UP000529637">
    <property type="component" value="Unassembled WGS sequence"/>
</dbReference>
<keyword evidence="5" id="KW-1185">Reference proteome</keyword>
<dbReference type="Gene3D" id="2.60.40.790">
    <property type="match status" value="1"/>
</dbReference>
<dbReference type="InterPro" id="IPR031107">
    <property type="entry name" value="Small_HSP"/>
</dbReference>
<reference evidence="4 5" key="1">
    <citation type="submission" date="2020-06" db="EMBL/GenBank/DDBJ databases">
        <title>Schlegella sp. ID0723 isolated from air conditioner.</title>
        <authorList>
            <person name="Kim D.Y."/>
            <person name="Kim D.-U."/>
        </authorList>
    </citation>
    <scope>NUCLEOTIDE SEQUENCE [LARGE SCALE GENOMIC DNA]</scope>
    <source>
        <strain evidence="4 5">ID0723</strain>
    </source>
</reference>
<comment type="similarity">
    <text evidence="1 2">Belongs to the small heat shock protein (HSP20) family.</text>
</comment>
<evidence type="ECO:0000313" key="4">
    <source>
        <dbReference type="EMBL" id="NUZ05818.1"/>
    </source>
</evidence>
<dbReference type="CDD" id="cd06464">
    <property type="entry name" value="ACD_sHsps-like"/>
    <property type="match status" value="1"/>
</dbReference>
<accession>A0A7Y6NMA8</accession>
<dbReference type="SUPFAM" id="SSF49764">
    <property type="entry name" value="HSP20-like chaperones"/>
    <property type="match status" value="1"/>
</dbReference>
<evidence type="ECO:0000313" key="5">
    <source>
        <dbReference type="Proteomes" id="UP000529637"/>
    </source>
</evidence>
<dbReference type="InterPro" id="IPR008978">
    <property type="entry name" value="HSP20-like_chaperone"/>
</dbReference>